<feature type="domain" description="Cyclin C-terminal" evidence="6">
    <location>
        <begin position="121"/>
        <end position="247"/>
    </location>
</feature>
<evidence type="ECO:0000259" key="5">
    <source>
        <dbReference type="SMART" id="SM00385"/>
    </source>
</evidence>
<dbReference type="SMART" id="SM01332">
    <property type="entry name" value="Cyclin_C"/>
    <property type="match status" value="1"/>
</dbReference>
<dbReference type="InterPro" id="IPR048258">
    <property type="entry name" value="Cyclins_cyclin-box"/>
</dbReference>
<feature type="domain" description="Cyclin-like" evidence="5">
    <location>
        <begin position="28"/>
        <end position="112"/>
    </location>
</feature>
<dbReference type="Pfam" id="PF02984">
    <property type="entry name" value="Cyclin_C"/>
    <property type="match status" value="1"/>
</dbReference>
<dbReference type="Pfam" id="PF00134">
    <property type="entry name" value="Cyclin_N"/>
    <property type="match status" value="1"/>
</dbReference>
<dbReference type="CDD" id="cd20507">
    <property type="entry name" value="CYCLIN_CCNB1-like_rpt1"/>
    <property type="match status" value="1"/>
</dbReference>
<evidence type="ECO:0000313" key="7">
    <source>
        <dbReference type="EMBL" id="CAD8632963.1"/>
    </source>
</evidence>
<evidence type="ECO:0008006" key="8">
    <source>
        <dbReference type="Google" id="ProtNLM"/>
    </source>
</evidence>
<dbReference type="Gene3D" id="1.10.472.10">
    <property type="entry name" value="Cyclin-like"/>
    <property type="match status" value="2"/>
</dbReference>
<evidence type="ECO:0000256" key="3">
    <source>
        <dbReference type="ARBA" id="ARBA00023306"/>
    </source>
</evidence>
<dbReference type="InterPro" id="IPR004367">
    <property type="entry name" value="Cyclin_C-dom"/>
</dbReference>
<sequence>MEKKFMPDVDYINYQPDINKKMRSILIDWLIDVHNKFKLVSKTLFLTVNIIDRFLTIKSISRQKLQLLGISAMLIASKYEEIYAPETRDFVYITDSAYTKEDIFRMENLICETLKYDFSSPSLLNILVYNMKRNQENKSTICLSWYCAEITLLEYYILKYPPSLVAFVIILFVKKILNKYCKIKNYEFSFMLEKNFNDIDNNIENCENLIKANIILSQNEKHKLTASKRKYCAKKYAEISNAKYSIYFA</sequence>
<keyword evidence="1" id="KW-0132">Cell division</keyword>
<name>A0A7S0QIU4_9CRYP</name>
<dbReference type="InterPro" id="IPR036915">
    <property type="entry name" value="Cyclin-like_sf"/>
</dbReference>
<evidence type="ECO:0000259" key="6">
    <source>
        <dbReference type="SMART" id="SM01332"/>
    </source>
</evidence>
<dbReference type="AlphaFoldDB" id="A0A7S0QIU4"/>
<organism evidence="7">
    <name type="scientific">Cryptomonas curvata</name>
    <dbReference type="NCBI Taxonomy" id="233186"/>
    <lineage>
        <taxon>Eukaryota</taxon>
        <taxon>Cryptophyceae</taxon>
        <taxon>Cryptomonadales</taxon>
        <taxon>Cryptomonadaceae</taxon>
        <taxon>Cryptomonas</taxon>
    </lineage>
</organism>
<accession>A0A7S0QIU4</accession>
<dbReference type="PIRSF" id="PIRSF001771">
    <property type="entry name" value="Cyclin_A_B_D_E"/>
    <property type="match status" value="1"/>
</dbReference>
<keyword evidence="3" id="KW-0131">Cell cycle</keyword>
<dbReference type="InterPro" id="IPR006671">
    <property type="entry name" value="Cyclin_N"/>
</dbReference>
<protein>
    <recommendedName>
        <fullName evidence="8">Cyclin N-terminal domain-containing protein</fullName>
    </recommendedName>
</protein>
<dbReference type="GO" id="GO:0051301">
    <property type="term" value="P:cell division"/>
    <property type="evidence" value="ECO:0007669"/>
    <property type="project" value="UniProtKB-KW"/>
</dbReference>
<keyword evidence="2 4" id="KW-0195">Cyclin</keyword>
<dbReference type="GO" id="GO:0016538">
    <property type="term" value="F:cyclin-dependent protein serine/threonine kinase regulator activity"/>
    <property type="evidence" value="ECO:0007669"/>
    <property type="project" value="InterPro"/>
</dbReference>
<comment type="similarity">
    <text evidence="4">Belongs to the cyclin family.</text>
</comment>
<feature type="domain" description="Cyclin-like" evidence="5">
    <location>
        <begin position="125"/>
        <end position="212"/>
    </location>
</feature>
<dbReference type="EMBL" id="HBEZ01019266">
    <property type="protein sequence ID" value="CAD8632963.1"/>
    <property type="molecule type" value="Transcribed_RNA"/>
</dbReference>
<reference evidence="7" key="1">
    <citation type="submission" date="2021-01" db="EMBL/GenBank/DDBJ databases">
        <authorList>
            <person name="Corre E."/>
            <person name="Pelletier E."/>
            <person name="Niang G."/>
            <person name="Scheremetjew M."/>
            <person name="Finn R."/>
            <person name="Kale V."/>
            <person name="Holt S."/>
            <person name="Cochrane G."/>
            <person name="Meng A."/>
            <person name="Brown T."/>
            <person name="Cohen L."/>
        </authorList>
    </citation>
    <scope>NUCLEOTIDE SEQUENCE</scope>
    <source>
        <strain evidence="7">CCAP979/52</strain>
    </source>
</reference>
<dbReference type="InterPro" id="IPR013763">
    <property type="entry name" value="Cyclin-like_dom"/>
</dbReference>
<dbReference type="InterPro" id="IPR039361">
    <property type="entry name" value="Cyclin"/>
</dbReference>
<dbReference type="PANTHER" id="PTHR10177">
    <property type="entry name" value="CYCLINS"/>
    <property type="match status" value="1"/>
</dbReference>
<dbReference type="InterPro" id="IPR046965">
    <property type="entry name" value="Cyclin_A/B-like"/>
</dbReference>
<dbReference type="PROSITE" id="PS00292">
    <property type="entry name" value="CYCLINS"/>
    <property type="match status" value="1"/>
</dbReference>
<evidence type="ECO:0000256" key="4">
    <source>
        <dbReference type="RuleBase" id="RU000383"/>
    </source>
</evidence>
<dbReference type="SMART" id="SM00385">
    <property type="entry name" value="CYCLIN"/>
    <property type="match status" value="2"/>
</dbReference>
<evidence type="ECO:0000256" key="2">
    <source>
        <dbReference type="ARBA" id="ARBA00023127"/>
    </source>
</evidence>
<evidence type="ECO:0000256" key="1">
    <source>
        <dbReference type="ARBA" id="ARBA00022618"/>
    </source>
</evidence>
<dbReference type="SUPFAM" id="SSF47954">
    <property type="entry name" value="Cyclin-like"/>
    <property type="match status" value="2"/>
</dbReference>
<dbReference type="GO" id="GO:0044772">
    <property type="term" value="P:mitotic cell cycle phase transition"/>
    <property type="evidence" value="ECO:0007669"/>
    <property type="project" value="InterPro"/>
</dbReference>
<dbReference type="FunFam" id="1.10.472.10:FF:000001">
    <property type="entry name" value="G2/mitotic-specific cyclin"/>
    <property type="match status" value="1"/>
</dbReference>
<gene>
    <name evidence="7" type="ORF">CCUR1050_LOCUS10644</name>
</gene>
<proteinExistence type="inferred from homology"/>